<name>A0ACB9NVU7_9MYRT</name>
<proteinExistence type="predicted"/>
<accession>A0ACB9NVU7</accession>
<reference evidence="2" key="1">
    <citation type="journal article" date="2023" name="Front. Plant Sci.">
        <title>Chromosomal-level genome assembly of Melastoma candidum provides insights into trichome evolution.</title>
        <authorList>
            <person name="Zhong Y."/>
            <person name="Wu W."/>
            <person name="Sun C."/>
            <person name="Zou P."/>
            <person name="Liu Y."/>
            <person name="Dai S."/>
            <person name="Zhou R."/>
        </authorList>
    </citation>
    <scope>NUCLEOTIDE SEQUENCE [LARGE SCALE GENOMIC DNA]</scope>
</reference>
<dbReference type="EMBL" id="CM042886">
    <property type="protein sequence ID" value="KAI4340628.1"/>
    <property type="molecule type" value="Genomic_DNA"/>
</dbReference>
<organism evidence="1 2">
    <name type="scientific">Melastoma candidum</name>
    <dbReference type="NCBI Taxonomy" id="119954"/>
    <lineage>
        <taxon>Eukaryota</taxon>
        <taxon>Viridiplantae</taxon>
        <taxon>Streptophyta</taxon>
        <taxon>Embryophyta</taxon>
        <taxon>Tracheophyta</taxon>
        <taxon>Spermatophyta</taxon>
        <taxon>Magnoliopsida</taxon>
        <taxon>eudicotyledons</taxon>
        <taxon>Gunneridae</taxon>
        <taxon>Pentapetalae</taxon>
        <taxon>rosids</taxon>
        <taxon>malvids</taxon>
        <taxon>Myrtales</taxon>
        <taxon>Melastomataceae</taxon>
        <taxon>Melastomatoideae</taxon>
        <taxon>Melastomateae</taxon>
        <taxon>Melastoma</taxon>
    </lineage>
</organism>
<protein>
    <submittedName>
        <fullName evidence="1">Uncharacterized protein</fullName>
    </submittedName>
</protein>
<sequence>MAFWLVSSASQVLAQNCCDITSIYQLGDSHTDIGNFIRLSGPASPYSFAARPPYGETLGKLTSRHSDGLLIVDYFAKALQLPLVNPYLAKDVSFENGIVFSVAGCTALSTLLLTVKGIVSPMIPNFPLKNQLFWFRRYLASICKSPAVCRKVEDIGRVHCAFKSVLKNAASLSFNPNSTLKTCCGKGGAYNFDLTTICGTLTYEVCPSPNEYISWDGIHMTQRGYYHMAQYLIREILPQLSCPVNEPAN</sequence>
<dbReference type="Proteomes" id="UP001057402">
    <property type="component" value="Chromosome 7"/>
</dbReference>
<evidence type="ECO:0000313" key="1">
    <source>
        <dbReference type="EMBL" id="KAI4340628.1"/>
    </source>
</evidence>
<comment type="caution">
    <text evidence="1">The sequence shown here is derived from an EMBL/GenBank/DDBJ whole genome shotgun (WGS) entry which is preliminary data.</text>
</comment>
<keyword evidence="2" id="KW-1185">Reference proteome</keyword>
<evidence type="ECO:0000313" key="2">
    <source>
        <dbReference type="Proteomes" id="UP001057402"/>
    </source>
</evidence>
<gene>
    <name evidence="1" type="ORF">MLD38_025443</name>
</gene>